<reference evidence="2 3" key="1">
    <citation type="submission" date="2023-04" db="EMBL/GenBank/DDBJ databases">
        <title>Ottowia paracancer sp. nov., isolated from human stomach.</title>
        <authorList>
            <person name="Song Y."/>
        </authorList>
    </citation>
    <scope>NUCLEOTIDE SEQUENCE [LARGE SCALE GENOMIC DNA]</scope>
    <source>
        <strain evidence="2 3">10c7w1</strain>
    </source>
</reference>
<dbReference type="Proteomes" id="UP001237156">
    <property type="component" value="Unassembled WGS sequence"/>
</dbReference>
<comment type="caution">
    <text evidence="2">The sequence shown here is derived from an EMBL/GenBank/DDBJ whole genome shotgun (WGS) entry which is preliminary data.</text>
</comment>
<feature type="transmembrane region" description="Helical" evidence="1">
    <location>
        <begin position="309"/>
        <end position="335"/>
    </location>
</feature>
<feature type="transmembrane region" description="Helical" evidence="1">
    <location>
        <begin position="29"/>
        <end position="51"/>
    </location>
</feature>
<feature type="transmembrane region" description="Helical" evidence="1">
    <location>
        <begin position="265"/>
        <end position="288"/>
    </location>
</feature>
<evidence type="ECO:0000313" key="2">
    <source>
        <dbReference type="EMBL" id="MDG9699760.1"/>
    </source>
</evidence>
<organism evidence="2 3">
    <name type="scientific">Ottowia cancrivicina</name>
    <dbReference type="NCBI Taxonomy" id="3040346"/>
    <lineage>
        <taxon>Bacteria</taxon>
        <taxon>Pseudomonadati</taxon>
        <taxon>Pseudomonadota</taxon>
        <taxon>Betaproteobacteria</taxon>
        <taxon>Burkholderiales</taxon>
        <taxon>Comamonadaceae</taxon>
        <taxon>Ottowia</taxon>
    </lineage>
</organism>
<gene>
    <name evidence="2" type="ORF">QB898_08565</name>
</gene>
<keyword evidence="1" id="KW-0812">Transmembrane</keyword>
<name>A0AAW6RQ51_9BURK</name>
<evidence type="ECO:0000256" key="1">
    <source>
        <dbReference type="SAM" id="Phobius"/>
    </source>
</evidence>
<feature type="transmembrane region" description="Helical" evidence="1">
    <location>
        <begin position="233"/>
        <end position="253"/>
    </location>
</feature>
<keyword evidence="3" id="KW-1185">Reference proteome</keyword>
<sequence length="436" mass="47899">MNRACFEWRSPPAPPPSRLDQLTLGMMRLAYVIYGALLAGMVAIVIVIAHMRWREEWWLAPLLALLLIWGLMVWRCMRQSADGRLWLDEQTLRVETGLPRQAAWLGLSTSWSVSLDDLRSGKAQWRWNEVIFSSAAAPPLTCLRVRTPSGWQRLTLEVWQPAGRPAPALQTGSPSNGLTDWSSPNRLRQWQAHLQALPLTQALAARGVALPPLQDLLRHAAPEQLLDSPRTRCLAAAFALLLASGAPLLTAALPPHPLIWPAGSWSGTALFALALAVTGPPAFIWLLCEPQNSDRGAWLFRLRFRAWQCLLALTTGGMLALCGWAALILLTSWLAAMQPVTVTIAVQPASGLRQLQAAVPGGPLKLWEESASALPCAAGQAFLLPMQRGPAGLWWQFRRQELRQRMQALPCRETAPASAPAAAYPIATLAAARDWR</sequence>
<keyword evidence="1" id="KW-0472">Membrane</keyword>
<evidence type="ECO:0000313" key="3">
    <source>
        <dbReference type="Proteomes" id="UP001237156"/>
    </source>
</evidence>
<evidence type="ECO:0008006" key="4">
    <source>
        <dbReference type="Google" id="ProtNLM"/>
    </source>
</evidence>
<dbReference type="AlphaFoldDB" id="A0AAW6RQ51"/>
<proteinExistence type="predicted"/>
<feature type="transmembrane region" description="Helical" evidence="1">
    <location>
        <begin position="57"/>
        <end position="74"/>
    </location>
</feature>
<accession>A0AAW6RQ51</accession>
<dbReference type="EMBL" id="JARVII010000016">
    <property type="protein sequence ID" value="MDG9699760.1"/>
    <property type="molecule type" value="Genomic_DNA"/>
</dbReference>
<protein>
    <recommendedName>
        <fullName evidence="4">DUF58 domain-containing protein</fullName>
    </recommendedName>
</protein>
<dbReference type="RefSeq" id="WP_279524602.1">
    <property type="nucleotide sequence ID" value="NZ_JARVII010000016.1"/>
</dbReference>
<keyword evidence="1" id="KW-1133">Transmembrane helix</keyword>